<sequence>MRIDELKKSIWGYKVSDVCQYLSAVESRHAERIAELQEQAAQAEEQAQKRIGELEAELCALRRENEALLEKRQLTFDTLLAAQAYARQAREETRQHEEEARQKVADEAGRQMSELNDYAAKISKMRDDFRALLEELDGRTADVQMQLQELQAAAPVEAPQPQAGGAEPAETASAGTVSGGVTIFKRRRERATREN</sequence>
<keyword evidence="1" id="KW-0175">Coiled coil</keyword>
<dbReference type="EMBL" id="DVMR01000037">
    <property type="protein sequence ID" value="HIU43534.1"/>
    <property type="molecule type" value="Genomic_DNA"/>
</dbReference>
<accession>A0A9D1IWX3</accession>
<reference evidence="3" key="1">
    <citation type="submission" date="2020-10" db="EMBL/GenBank/DDBJ databases">
        <authorList>
            <person name="Gilroy R."/>
        </authorList>
    </citation>
    <scope>NUCLEOTIDE SEQUENCE</scope>
    <source>
        <strain evidence="3">CHK191-8634</strain>
    </source>
</reference>
<proteinExistence type="predicted"/>
<comment type="caution">
    <text evidence="3">The sequence shown here is derived from an EMBL/GenBank/DDBJ whole genome shotgun (WGS) entry which is preliminary data.</text>
</comment>
<dbReference type="Proteomes" id="UP000824073">
    <property type="component" value="Unassembled WGS sequence"/>
</dbReference>
<dbReference type="AlphaFoldDB" id="A0A9D1IWX3"/>
<evidence type="ECO:0000313" key="4">
    <source>
        <dbReference type="Proteomes" id="UP000824073"/>
    </source>
</evidence>
<reference evidence="3" key="2">
    <citation type="journal article" date="2021" name="PeerJ">
        <title>Extensive microbial diversity within the chicken gut microbiome revealed by metagenomics and culture.</title>
        <authorList>
            <person name="Gilroy R."/>
            <person name="Ravi A."/>
            <person name="Getino M."/>
            <person name="Pursley I."/>
            <person name="Horton D.L."/>
            <person name="Alikhan N.F."/>
            <person name="Baker D."/>
            <person name="Gharbi K."/>
            <person name="Hall N."/>
            <person name="Watson M."/>
            <person name="Adriaenssens E.M."/>
            <person name="Foster-Nyarko E."/>
            <person name="Jarju S."/>
            <person name="Secka A."/>
            <person name="Antonio M."/>
            <person name="Oren A."/>
            <person name="Chaudhuri R.R."/>
            <person name="La Ragione R."/>
            <person name="Hildebrand F."/>
            <person name="Pallen M.J."/>
        </authorList>
    </citation>
    <scope>NUCLEOTIDE SEQUENCE</scope>
    <source>
        <strain evidence="3">CHK191-8634</strain>
    </source>
</reference>
<evidence type="ECO:0000313" key="3">
    <source>
        <dbReference type="EMBL" id="HIU43534.1"/>
    </source>
</evidence>
<feature type="compositionally biased region" description="Basic residues" evidence="2">
    <location>
        <begin position="184"/>
        <end position="195"/>
    </location>
</feature>
<name>A0A9D1IWX3_9CLOT</name>
<protein>
    <recommendedName>
        <fullName evidence="5">Cell division protein DivIVA</fullName>
    </recommendedName>
</protein>
<feature type="coiled-coil region" evidence="1">
    <location>
        <begin position="26"/>
        <end position="153"/>
    </location>
</feature>
<evidence type="ECO:0000256" key="1">
    <source>
        <dbReference type="SAM" id="Coils"/>
    </source>
</evidence>
<gene>
    <name evidence="3" type="ORF">IAB67_04470</name>
</gene>
<feature type="region of interest" description="Disordered" evidence="2">
    <location>
        <begin position="154"/>
        <end position="195"/>
    </location>
</feature>
<organism evidence="3 4">
    <name type="scientific">Candidatus Ventrousia excrementavium</name>
    <dbReference type="NCBI Taxonomy" id="2840961"/>
    <lineage>
        <taxon>Bacteria</taxon>
        <taxon>Bacillati</taxon>
        <taxon>Bacillota</taxon>
        <taxon>Clostridia</taxon>
        <taxon>Eubacteriales</taxon>
        <taxon>Clostridiaceae</taxon>
        <taxon>Clostridiaceae incertae sedis</taxon>
        <taxon>Candidatus Ventrousia</taxon>
    </lineage>
</organism>
<evidence type="ECO:0008006" key="5">
    <source>
        <dbReference type="Google" id="ProtNLM"/>
    </source>
</evidence>
<feature type="compositionally biased region" description="Low complexity" evidence="2">
    <location>
        <begin position="154"/>
        <end position="170"/>
    </location>
</feature>
<evidence type="ECO:0000256" key="2">
    <source>
        <dbReference type="SAM" id="MobiDB-lite"/>
    </source>
</evidence>